<dbReference type="InterPro" id="IPR008323">
    <property type="entry name" value="UCP033563"/>
</dbReference>
<dbReference type="AlphaFoldDB" id="A0A382HZ95"/>
<dbReference type="EMBL" id="UINC01064228">
    <property type="protein sequence ID" value="SVB92700.1"/>
    <property type="molecule type" value="Genomic_DNA"/>
</dbReference>
<dbReference type="PANTHER" id="PTHR36454:SF1">
    <property type="entry name" value="DUF1015 DOMAIN-CONTAINING PROTEIN"/>
    <property type="match status" value="1"/>
</dbReference>
<protein>
    <recommendedName>
        <fullName evidence="2">DUF1015 domain-containing protein</fullName>
    </recommendedName>
</protein>
<feature type="non-terminal residue" evidence="1">
    <location>
        <position position="1"/>
    </location>
</feature>
<evidence type="ECO:0008006" key="2">
    <source>
        <dbReference type="Google" id="ProtNLM"/>
    </source>
</evidence>
<accession>A0A382HZ95</accession>
<dbReference type="PANTHER" id="PTHR36454">
    <property type="entry name" value="LMO2823 PROTEIN"/>
    <property type="match status" value="1"/>
</dbReference>
<dbReference type="Pfam" id="PF06245">
    <property type="entry name" value="DUF1015"/>
    <property type="match status" value="1"/>
</dbReference>
<proteinExistence type="predicted"/>
<organism evidence="1">
    <name type="scientific">marine metagenome</name>
    <dbReference type="NCBI Taxonomy" id="408172"/>
    <lineage>
        <taxon>unclassified sequences</taxon>
        <taxon>metagenomes</taxon>
        <taxon>ecological metagenomes</taxon>
    </lineage>
</organism>
<sequence>EKLGVIYIADGHHRSAAASRVAAELKKTNTAHNGSEPYNSILVVSFPETEVQILDYNRVVKDINGLSASMLLDRIEEYFEVFSSDLPAQPESAGSFGMYLAGGWYILRFKGDLVSNNTIKDDLDVSILSDKILAPVLGIGDPRTDPRIGFVGGIRGMAELERQVDSGDWEVAFALFPITVSQIMTLADAQKTTPPKTTWFEPKLADGLVSLVLD</sequence>
<name>A0A382HZ95_9ZZZZ</name>
<reference evidence="1" key="1">
    <citation type="submission" date="2018-05" db="EMBL/GenBank/DDBJ databases">
        <authorList>
            <person name="Lanie J.A."/>
            <person name="Ng W.-L."/>
            <person name="Kazmierczak K.M."/>
            <person name="Andrzejewski T.M."/>
            <person name="Davidsen T.M."/>
            <person name="Wayne K.J."/>
            <person name="Tettelin H."/>
            <person name="Glass J.I."/>
            <person name="Rusch D."/>
            <person name="Podicherti R."/>
            <person name="Tsui H.-C.T."/>
            <person name="Winkler M.E."/>
        </authorList>
    </citation>
    <scope>NUCLEOTIDE SEQUENCE</scope>
</reference>
<gene>
    <name evidence="1" type="ORF">METZ01_LOCUS245554</name>
</gene>
<evidence type="ECO:0000313" key="1">
    <source>
        <dbReference type="EMBL" id="SVB92700.1"/>
    </source>
</evidence>